<sequence length="230" mass="23657">MSDNVTTTSTNTTPAPLRRLAGAALVLAPFLMFGGMLTSPPQADDSSAAYLSSLADDYGLSVLSANLLHYAWVLIALGVPATLTLLRGRRGRTLTAVGVALTTFGAIQMSGMLLSDWFTGAMPGAVPLADAVKVFDTVAADPSMVLWRLTGVVGGVVMLPLLLAGLARAGVVGWWTVPVILVPFIAAAMLPAVVGAVVALACYAPLMLLGARLVRRTSPDVVQAEALATA</sequence>
<feature type="transmembrane region" description="Helical" evidence="1">
    <location>
        <begin position="145"/>
        <end position="167"/>
    </location>
</feature>
<proteinExistence type="predicted"/>
<name>A0ABN2C0A8_9ACTN</name>
<comment type="caution">
    <text evidence="2">The sequence shown here is derived from an EMBL/GenBank/DDBJ whole genome shotgun (WGS) entry which is preliminary data.</text>
</comment>
<feature type="transmembrane region" description="Helical" evidence="1">
    <location>
        <begin position="93"/>
        <end position="114"/>
    </location>
</feature>
<protein>
    <recommendedName>
        <fullName evidence="4">DUF4386 family protein</fullName>
    </recommendedName>
</protein>
<keyword evidence="1" id="KW-0472">Membrane</keyword>
<evidence type="ECO:0000313" key="3">
    <source>
        <dbReference type="Proteomes" id="UP001501470"/>
    </source>
</evidence>
<evidence type="ECO:0000313" key="2">
    <source>
        <dbReference type="EMBL" id="GAA1548489.1"/>
    </source>
</evidence>
<keyword evidence="3" id="KW-1185">Reference proteome</keyword>
<keyword evidence="1" id="KW-0812">Transmembrane</keyword>
<reference evidence="2 3" key="1">
    <citation type="journal article" date="2019" name="Int. J. Syst. Evol. Microbiol.">
        <title>The Global Catalogue of Microorganisms (GCM) 10K type strain sequencing project: providing services to taxonomists for standard genome sequencing and annotation.</title>
        <authorList>
            <consortium name="The Broad Institute Genomics Platform"/>
            <consortium name="The Broad Institute Genome Sequencing Center for Infectious Disease"/>
            <person name="Wu L."/>
            <person name="Ma J."/>
        </authorList>
    </citation>
    <scope>NUCLEOTIDE SEQUENCE [LARGE SCALE GENOMIC DNA]</scope>
    <source>
        <strain evidence="2 3">JCM 15933</strain>
    </source>
</reference>
<feature type="transmembrane region" description="Helical" evidence="1">
    <location>
        <begin position="67"/>
        <end position="86"/>
    </location>
</feature>
<evidence type="ECO:0000256" key="1">
    <source>
        <dbReference type="SAM" id="Phobius"/>
    </source>
</evidence>
<gene>
    <name evidence="2" type="ORF">GCM10009827_080990</name>
</gene>
<evidence type="ECO:0008006" key="4">
    <source>
        <dbReference type="Google" id="ProtNLM"/>
    </source>
</evidence>
<dbReference type="EMBL" id="BAAAQD010000020">
    <property type="protein sequence ID" value="GAA1548489.1"/>
    <property type="molecule type" value="Genomic_DNA"/>
</dbReference>
<dbReference type="RefSeq" id="WP_344508774.1">
    <property type="nucleotide sequence ID" value="NZ_BAAAQD010000020.1"/>
</dbReference>
<dbReference type="Proteomes" id="UP001501470">
    <property type="component" value="Unassembled WGS sequence"/>
</dbReference>
<accession>A0ABN2C0A8</accession>
<organism evidence="2 3">
    <name type="scientific">Dactylosporangium maewongense</name>
    <dbReference type="NCBI Taxonomy" id="634393"/>
    <lineage>
        <taxon>Bacteria</taxon>
        <taxon>Bacillati</taxon>
        <taxon>Actinomycetota</taxon>
        <taxon>Actinomycetes</taxon>
        <taxon>Micromonosporales</taxon>
        <taxon>Micromonosporaceae</taxon>
        <taxon>Dactylosporangium</taxon>
    </lineage>
</organism>
<feature type="transmembrane region" description="Helical" evidence="1">
    <location>
        <begin position="179"/>
        <end position="206"/>
    </location>
</feature>
<keyword evidence="1" id="KW-1133">Transmembrane helix</keyword>